<evidence type="ECO:0000256" key="5">
    <source>
        <dbReference type="ARBA" id="ARBA00023125"/>
    </source>
</evidence>
<sequence length="752" mass="82370">MVTKDVFVDQLKSCSGSVDPPCQPVLCAQSRQHYPGLKYGLQGTRMENDERSERRPGEDVTDAPWFHVREVDGVTAVTASFIDLDHSTTLSTFTAMPPKRKAPSTPSAPEPSLPRRRLRSNAQTSSPTHPAVPTIRRGPPRKPAASKVTGVRNADVSQKHNPLPDRHTSRLASQSTPPASIEGSDESDADELLLSPSKSHNHVQRNPSRKLPRIVMHSVEIVLPRRHHSRIQRDDKAPQPSTRPAQPKDVLEEPAVTSTVFPAPLPLQVSTNGTVSPSRKSRPLPSPGSPVRPTHSIPTHYSQCLQAQKGAALAALRNSTPARVDGQSQEEASANTEALRQLRDLLVGTIDRGEGNSCLLVGPRGSGKSQVIEEALNSFTQPPIVIRLSGHVQHNDRLAMREIARQIAKQTGRIVNTDGDPDEVQEDNPFLDETSAALPPPSHLPTLISALPTFSRPTVVVLDAFDLFALHGRQALLYCLLDTAQSCRATKDTKGIVVIGATSRVDTINLLEKRVKSRFSGRTLRTAAPQSPQDWLAIARRVLRAPIKTKHEDWTQAWSSSVDQFLADHIVVNLFKETFGLTRDVRKLCQILTDLAITLSPTKPFPTIDLLIAAIAGQRAPHPFPILSSLSYPCMCLLVAAVHTGTAGHDSMTFEMLHESFRLQLRTSLSAPVQVEGGGIGMVRCSREVLMTSLKAFEQLITARVFAPIAAASGKTQREFLKYKCMAERDDIKKAIEASGQTNLRKWFNKAQ</sequence>
<evidence type="ECO:0000256" key="7">
    <source>
        <dbReference type="SAM" id="MobiDB-lite"/>
    </source>
</evidence>
<evidence type="ECO:0000256" key="1">
    <source>
        <dbReference type="ARBA" id="ARBA00004123"/>
    </source>
</evidence>
<dbReference type="InterPro" id="IPR016527">
    <property type="entry name" value="ORC4"/>
</dbReference>
<evidence type="ECO:0000313" key="9">
    <source>
        <dbReference type="EMBL" id="TFY70170.1"/>
    </source>
</evidence>
<dbReference type="Pfam" id="PF14629">
    <property type="entry name" value="ORC4_C"/>
    <property type="match status" value="1"/>
</dbReference>
<proteinExistence type="inferred from homology"/>
<evidence type="ECO:0000256" key="4">
    <source>
        <dbReference type="ARBA" id="ARBA00022705"/>
    </source>
</evidence>
<organism evidence="9 10">
    <name type="scientific">Dentipellis fragilis</name>
    <dbReference type="NCBI Taxonomy" id="205917"/>
    <lineage>
        <taxon>Eukaryota</taxon>
        <taxon>Fungi</taxon>
        <taxon>Dikarya</taxon>
        <taxon>Basidiomycota</taxon>
        <taxon>Agaricomycotina</taxon>
        <taxon>Agaricomycetes</taxon>
        <taxon>Russulales</taxon>
        <taxon>Hericiaceae</taxon>
        <taxon>Dentipellis</taxon>
    </lineage>
</organism>
<feature type="region of interest" description="Disordered" evidence="7">
    <location>
        <begin position="41"/>
        <end position="61"/>
    </location>
</feature>
<dbReference type="GO" id="GO:0005664">
    <property type="term" value="C:nuclear origin of replication recognition complex"/>
    <property type="evidence" value="ECO:0007669"/>
    <property type="project" value="TreeGrafter"/>
</dbReference>
<dbReference type="Gene3D" id="3.40.50.300">
    <property type="entry name" value="P-loop containing nucleotide triphosphate hydrolases"/>
    <property type="match status" value="1"/>
</dbReference>
<dbReference type="GO" id="GO:0003688">
    <property type="term" value="F:DNA replication origin binding"/>
    <property type="evidence" value="ECO:0007669"/>
    <property type="project" value="TreeGrafter"/>
</dbReference>
<dbReference type="Pfam" id="PF13191">
    <property type="entry name" value="AAA_16"/>
    <property type="match status" value="1"/>
</dbReference>
<protein>
    <recommendedName>
        <fullName evidence="3">Origin recognition complex subunit 4</fullName>
    </recommendedName>
</protein>
<accession>A0A4Y9Z7Q8</accession>
<dbReference type="GO" id="GO:0006270">
    <property type="term" value="P:DNA replication initiation"/>
    <property type="evidence" value="ECO:0007669"/>
    <property type="project" value="TreeGrafter"/>
</dbReference>
<evidence type="ECO:0000256" key="6">
    <source>
        <dbReference type="ARBA" id="ARBA00023242"/>
    </source>
</evidence>
<reference evidence="9 10" key="1">
    <citation type="submission" date="2019-02" db="EMBL/GenBank/DDBJ databases">
        <title>Genome sequencing of the rare red list fungi Dentipellis fragilis.</title>
        <authorList>
            <person name="Buettner E."/>
            <person name="Kellner H."/>
        </authorList>
    </citation>
    <scope>NUCLEOTIDE SEQUENCE [LARGE SCALE GENOMIC DNA]</scope>
    <source>
        <strain evidence="9 10">DSM 105465</strain>
    </source>
</reference>
<dbReference type="EMBL" id="SEOQ01000118">
    <property type="protein sequence ID" value="TFY70170.1"/>
    <property type="molecule type" value="Genomic_DNA"/>
</dbReference>
<comment type="subcellular location">
    <subcellularLocation>
        <location evidence="1">Nucleus</location>
    </subcellularLocation>
</comment>
<dbReference type="InterPro" id="IPR041664">
    <property type="entry name" value="AAA_16"/>
</dbReference>
<feature type="region of interest" description="Disordered" evidence="7">
    <location>
        <begin position="92"/>
        <end position="297"/>
    </location>
</feature>
<gene>
    <name evidence="9" type="ORF">EVG20_g2836</name>
</gene>
<dbReference type="InterPro" id="IPR032705">
    <property type="entry name" value="ORC4_C"/>
</dbReference>
<comment type="caution">
    <text evidence="9">The sequence shown here is derived from an EMBL/GenBank/DDBJ whole genome shotgun (WGS) entry which is preliminary data.</text>
</comment>
<evidence type="ECO:0000256" key="3">
    <source>
        <dbReference type="ARBA" id="ARBA00019083"/>
    </source>
</evidence>
<keyword evidence="5" id="KW-0238">DNA-binding</keyword>
<dbReference type="PANTHER" id="PTHR12087:SF0">
    <property type="entry name" value="ORIGIN RECOGNITION COMPLEX SUBUNIT 4"/>
    <property type="match status" value="1"/>
</dbReference>
<dbReference type="AlphaFoldDB" id="A0A4Y9Z7Q8"/>
<feature type="compositionally biased region" description="Basic and acidic residues" evidence="7">
    <location>
        <begin position="46"/>
        <end position="58"/>
    </location>
</feature>
<dbReference type="InterPro" id="IPR027417">
    <property type="entry name" value="P-loop_NTPase"/>
</dbReference>
<dbReference type="InterPro" id="IPR003593">
    <property type="entry name" value="AAA+_ATPase"/>
</dbReference>
<dbReference type="Proteomes" id="UP000298327">
    <property type="component" value="Unassembled WGS sequence"/>
</dbReference>
<dbReference type="PANTHER" id="PTHR12087">
    <property type="entry name" value="ORIGIN RECOGNITION COMPLEX SUBUNIT 4"/>
    <property type="match status" value="1"/>
</dbReference>
<feature type="domain" description="AAA+ ATPase" evidence="8">
    <location>
        <begin position="354"/>
        <end position="529"/>
    </location>
</feature>
<keyword evidence="4" id="KW-0235">DNA replication</keyword>
<name>A0A4Y9Z7Q8_9AGAM</name>
<comment type="similarity">
    <text evidence="2">Belongs to the ORC4 family.</text>
</comment>
<dbReference type="SUPFAM" id="SSF52540">
    <property type="entry name" value="P-loop containing nucleoside triphosphate hydrolases"/>
    <property type="match status" value="1"/>
</dbReference>
<dbReference type="OrthoDB" id="343623at2759"/>
<keyword evidence="6" id="KW-0539">Nucleus</keyword>
<keyword evidence="10" id="KW-1185">Reference proteome</keyword>
<evidence type="ECO:0000259" key="8">
    <source>
        <dbReference type="SMART" id="SM00382"/>
    </source>
</evidence>
<dbReference type="SMART" id="SM00382">
    <property type="entry name" value="AAA"/>
    <property type="match status" value="1"/>
</dbReference>
<feature type="compositionally biased region" description="Basic residues" evidence="7">
    <location>
        <begin position="199"/>
        <end position="212"/>
    </location>
</feature>
<evidence type="ECO:0000256" key="2">
    <source>
        <dbReference type="ARBA" id="ARBA00005334"/>
    </source>
</evidence>
<evidence type="ECO:0000313" key="10">
    <source>
        <dbReference type="Proteomes" id="UP000298327"/>
    </source>
</evidence>
<dbReference type="STRING" id="205917.A0A4Y9Z7Q8"/>